<accession>A0A7X9SMC8</accession>
<dbReference type="RefSeq" id="WP_168981547.1">
    <property type="nucleotide sequence ID" value="NZ_JABAGD010000010.1"/>
</dbReference>
<gene>
    <name evidence="1" type="ORF">HF849_07215</name>
</gene>
<protein>
    <submittedName>
        <fullName evidence="1">Uncharacterized protein</fullName>
    </submittedName>
</protein>
<reference evidence="1 2" key="1">
    <citation type="submission" date="2020-04" db="EMBL/GenBank/DDBJ databases">
        <authorList>
            <person name="Hitch T.C.A."/>
            <person name="Wylensek D."/>
            <person name="Clavel T."/>
        </authorList>
    </citation>
    <scope>NUCLEOTIDE SEQUENCE [LARGE SCALE GENOMIC DNA]</scope>
    <source>
        <strain evidence="1 2">WB01_NA02</strain>
    </source>
</reference>
<name>A0A7X9SMC8_CLOBE</name>
<evidence type="ECO:0000313" key="2">
    <source>
        <dbReference type="Proteomes" id="UP000587880"/>
    </source>
</evidence>
<proteinExistence type="predicted"/>
<sequence>MDRQLFLETENKLYRYYKKDKLMESLNAKIKLFESQVQTIDNELKSCSVNIEPNIKPISYEERVQTSGDGTSYAERETIRITEYKIKRKTAIMLEKEKILEQIDTIERDALEIEWKIKDFTGELKTLLELKYKKRYGDIKIGEELHLSQSQINKRKRKLIQHIAGWDQWGKIS</sequence>
<organism evidence="1 2">
    <name type="scientific">Clostridium beijerinckii</name>
    <name type="common">Clostridium MP</name>
    <dbReference type="NCBI Taxonomy" id="1520"/>
    <lineage>
        <taxon>Bacteria</taxon>
        <taxon>Bacillati</taxon>
        <taxon>Bacillota</taxon>
        <taxon>Clostridia</taxon>
        <taxon>Eubacteriales</taxon>
        <taxon>Clostridiaceae</taxon>
        <taxon>Clostridium</taxon>
    </lineage>
</organism>
<dbReference type="AlphaFoldDB" id="A0A7X9SMC8"/>
<comment type="caution">
    <text evidence="1">The sequence shown here is derived from an EMBL/GenBank/DDBJ whole genome shotgun (WGS) entry which is preliminary data.</text>
</comment>
<evidence type="ECO:0000313" key="1">
    <source>
        <dbReference type="EMBL" id="NMF04552.1"/>
    </source>
</evidence>
<dbReference type="EMBL" id="JABAGD010000010">
    <property type="protein sequence ID" value="NMF04552.1"/>
    <property type="molecule type" value="Genomic_DNA"/>
</dbReference>
<dbReference type="Proteomes" id="UP000587880">
    <property type="component" value="Unassembled WGS sequence"/>
</dbReference>